<evidence type="ECO:0008006" key="2">
    <source>
        <dbReference type="Google" id="ProtNLM"/>
    </source>
</evidence>
<evidence type="ECO:0000313" key="1">
    <source>
        <dbReference type="EMBL" id="SVC78608.1"/>
    </source>
</evidence>
<name>A0A382Q134_9ZZZZ</name>
<gene>
    <name evidence="1" type="ORF">METZ01_LOCUS331462</name>
</gene>
<sequence>MGKYNDRILAEFCPPRKWILGRDLSYTTNDLTVEEIKALQDVGVKVKRDTSKTETITVPTGFETDLASVPRALWAFIAPFDVARAAIIHDLLYKTIRQYRWEKRDEEDKELVEAAKRASDKVFLLAMNDSQPHVIEWKKYSAWKAVDLFGKSSIVPSKD</sequence>
<accession>A0A382Q134</accession>
<reference evidence="1" key="1">
    <citation type="submission" date="2018-05" db="EMBL/GenBank/DDBJ databases">
        <authorList>
            <person name="Lanie J.A."/>
            <person name="Ng W.-L."/>
            <person name="Kazmierczak K.M."/>
            <person name="Andrzejewski T.M."/>
            <person name="Davidsen T.M."/>
            <person name="Wayne K.J."/>
            <person name="Tettelin H."/>
            <person name="Glass J.I."/>
            <person name="Rusch D."/>
            <person name="Podicherti R."/>
            <person name="Tsui H.-C.T."/>
            <person name="Winkler M.E."/>
        </authorList>
    </citation>
    <scope>NUCLEOTIDE SEQUENCE</scope>
</reference>
<dbReference type="AlphaFoldDB" id="A0A382Q134"/>
<proteinExistence type="predicted"/>
<organism evidence="1">
    <name type="scientific">marine metagenome</name>
    <dbReference type="NCBI Taxonomy" id="408172"/>
    <lineage>
        <taxon>unclassified sequences</taxon>
        <taxon>metagenomes</taxon>
        <taxon>ecological metagenomes</taxon>
    </lineage>
</organism>
<dbReference type="InterPro" id="IPR010767">
    <property type="entry name" value="Phage_CGC-2007_Cje0229"/>
</dbReference>
<protein>
    <recommendedName>
        <fullName evidence="2">DUF1353 domain-containing protein</fullName>
    </recommendedName>
</protein>
<dbReference type="EMBL" id="UINC01110835">
    <property type="protein sequence ID" value="SVC78608.1"/>
    <property type="molecule type" value="Genomic_DNA"/>
</dbReference>
<dbReference type="Pfam" id="PF07087">
    <property type="entry name" value="DUF1353"/>
    <property type="match status" value="1"/>
</dbReference>